<evidence type="ECO:0000256" key="3">
    <source>
        <dbReference type="ARBA" id="ARBA00022475"/>
    </source>
</evidence>
<evidence type="ECO:0000256" key="2">
    <source>
        <dbReference type="ARBA" id="ARBA00004936"/>
    </source>
</evidence>
<dbReference type="EMBL" id="LS483343">
    <property type="protein sequence ID" value="SQF40580.1"/>
    <property type="molecule type" value="Genomic_DNA"/>
</dbReference>
<feature type="transmembrane region" description="Helical" evidence="7">
    <location>
        <begin position="78"/>
        <end position="100"/>
    </location>
</feature>
<evidence type="ECO:0000313" key="10">
    <source>
        <dbReference type="Proteomes" id="UP000249495"/>
    </source>
</evidence>
<dbReference type="PANTHER" id="PTHR47371">
    <property type="entry name" value="LIPOTEICHOIC ACID SYNTHASE"/>
    <property type="match status" value="1"/>
</dbReference>
<feature type="transmembrane region" description="Helical" evidence="7">
    <location>
        <begin position="195"/>
        <end position="214"/>
    </location>
</feature>
<feature type="transmembrane region" description="Helical" evidence="7">
    <location>
        <begin position="328"/>
        <end position="352"/>
    </location>
</feature>
<dbReference type="GO" id="GO:0005886">
    <property type="term" value="C:plasma membrane"/>
    <property type="evidence" value="ECO:0007669"/>
    <property type="project" value="UniProtKB-SubCell"/>
</dbReference>
<comment type="subcellular location">
    <subcellularLocation>
        <location evidence="1">Cell membrane</location>
        <topology evidence="1">Multi-pass membrane protein</topology>
    </subcellularLocation>
</comment>
<keyword evidence="5 7" id="KW-1133">Transmembrane helix</keyword>
<evidence type="ECO:0000256" key="7">
    <source>
        <dbReference type="SAM" id="Phobius"/>
    </source>
</evidence>
<dbReference type="AlphaFoldDB" id="A0A2X3VGJ3"/>
<dbReference type="InterPro" id="IPR050448">
    <property type="entry name" value="OpgB/LTA_synthase_biosynth"/>
</dbReference>
<keyword evidence="10" id="KW-1185">Reference proteome</keyword>
<accession>A0A2X3VGJ3</accession>
<dbReference type="RefSeq" id="WP_018030005.1">
    <property type="nucleotide sequence ID" value="NZ_LS483343.1"/>
</dbReference>
<dbReference type="Proteomes" id="UP000249495">
    <property type="component" value="Chromosome 1"/>
</dbReference>
<protein>
    <submittedName>
        <fullName evidence="9">Membrane protein</fullName>
    </submittedName>
</protein>
<feature type="transmembrane region" description="Helical" evidence="7">
    <location>
        <begin position="265"/>
        <end position="283"/>
    </location>
</feature>
<organism evidence="9 10">
    <name type="scientific">Streptococcus ferus</name>
    <dbReference type="NCBI Taxonomy" id="1345"/>
    <lineage>
        <taxon>Bacteria</taxon>
        <taxon>Bacillati</taxon>
        <taxon>Bacillota</taxon>
        <taxon>Bacilli</taxon>
        <taxon>Lactobacillales</taxon>
        <taxon>Streptococcaceae</taxon>
        <taxon>Streptococcus</taxon>
    </lineage>
</organism>
<dbReference type="InterPro" id="IPR000917">
    <property type="entry name" value="Sulfatase_N"/>
</dbReference>
<evidence type="ECO:0000256" key="5">
    <source>
        <dbReference type="ARBA" id="ARBA00022989"/>
    </source>
</evidence>
<dbReference type="PANTHER" id="PTHR47371:SF3">
    <property type="entry name" value="PHOSPHOGLYCEROL TRANSFERASE I"/>
    <property type="match status" value="1"/>
</dbReference>
<feature type="transmembrane region" description="Helical" evidence="7">
    <location>
        <begin position="21"/>
        <end position="41"/>
    </location>
</feature>
<reference evidence="9 10" key="1">
    <citation type="submission" date="2018-06" db="EMBL/GenBank/DDBJ databases">
        <authorList>
            <consortium name="Pathogen Informatics"/>
            <person name="Doyle S."/>
        </authorList>
    </citation>
    <scope>NUCLEOTIDE SEQUENCE [LARGE SCALE GENOMIC DNA]</scope>
    <source>
        <strain evidence="9 10">NCTC12278</strain>
    </source>
</reference>
<keyword evidence="6 7" id="KW-0472">Membrane</keyword>
<dbReference type="KEGG" id="sfer:NCTC12278_01152"/>
<sequence>MNSESWKTNISKLKDFFTSEAAIISLVTAGLFFSSSVNLLYSDRLGIDPILVALFNILFIICESYLLYTIRATFNFWLYVKIGASYLIYLLLSYFLYATQNINNVAFDYLDISKVFRENGYTFNLFLILGLTLVFFFFDKYLKKSAFFLKSQVSTRENFFISQIMVSLFVTDTKFKSLLNTSSFLKVEQENLVHSLFSFAFLFILFSFLSYLFVKGISDLFRYRASLSSAFTISLLMAIIFNYTIQLGILLKGALLNRYIFPGATAFQILILTLLFFTIYLLINKFLISTYLSLIIGTILSIVNYVKFTMRGEPLLLSDFKWLKQFDLVLSFVSMTYIFYAFLFLCFLVITYIYLRKKVFYQPITDSWKRRLTGIVAVFATLLIITGALQTGKNKKIMDGVPVLSTLNNFNDVSWMGHATNARMKSLVYVWFKQATTPIMEKPSNYSKENIEKVYQKYTKLAAEINKSREQNIEDQTVIYVLSESLANPDRIDGVTLSKDVMSNITRVQEKTTSGLMKSDGYGGGTGNMEFQSLTGLPMYNMSTGVATLYTEVVPQMKVIPSISDQFASADRYAVHLGDAKTYSRADVYKKLGFDHFIAAAGTDEKASNIKKVGLFPSDASTYENVLAKINDKKSQFFSVITYQNHVPWLYGKPETVSGTGDQFSDAENSQLSNYARLLYQTDIETKDFLDKLSRINKNITVVFYGDHLPGFYPSSAFQNNPESQYQTDYFIWNNKKNTKLNYPYVNSSDFTAVLLAATDSKVTPYQALLTQVLNYASVDKKELTAKQKEIADDLKLIEYDIISGRNYISTTKHFFNKDN</sequence>
<feature type="transmembrane region" description="Helical" evidence="7">
    <location>
        <begin position="290"/>
        <end position="308"/>
    </location>
</feature>
<dbReference type="OrthoDB" id="243547at2"/>
<dbReference type="STRING" id="1123303.GCA_000372425_00675"/>
<evidence type="ECO:0000259" key="8">
    <source>
        <dbReference type="Pfam" id="PF00884"/>
    </source>
</evidence>
<feature type="domain" description="Sulfatase N-terminal" evidence="8">
    <location>
        <begin position="476"/>
        <end position="760"/>
    </location>
</feature>
<feature type="transmembrane region" description="Helical" evidence="7">
    <location>
        <begin position="120"/>
        <end position="138"/>
    </location>
</feature>
<evidence type="ECO:0000256" key="4">
    <source>
        <dbReference type="ARBA" id="ARBA00022692"/>
    </source>
</evidence>
<dbReference type="SUPFAM" id="SSF53649">
    <property type="entry name" value="Alkaline phosphatase-like"/>
    <property type="match status" value="1"/>
</dbReference>
<evidence type="ECO:0000256" key="1">
    <source>
        <dbReference type="ARBA" id="ARBA00004651"/>
    </source>
</evidence>
<comment type="pathway">
    <text evidence="2">Cell wall biogenesis; lipoteichoic acid biosynthesis.</text>
</comment>
<evidence type="ECO:0000313" key="9">
    <source>
        <dbReference type="EMBL" id="SQF40580.1"/>
    </source>
</evidence>
<keyword evidence="4 7" id="KW-0812">Transmembrane</keyword>
<feature type="transmembrane region" description="Helical" evidence="7">
    <location>
        <begin position="47"/>
        <end position="66"/>
    </location>
</feature>
<dbReference type="CDD" id="cd16015">
    <property type="entry name" value="LTA_synthase"/>
    <property type="match status" value="1"/>
</dbReference>
<evidence type="ECO:0000256" key="6">
    <source>
        <dbReference type="ARBA" id="ARBA00023136"/>
    </source>
</evidence>
<gene>
    <name evidence="9" type="ORF">NCTC12278_01152</name>
</gene>
<dbReference type="Pfam" id="PF00884">
    <property type="entry name" value="Sulfatase"/>
    <property type="match status" value="1"/>
</dbReference>
<proteinExistence type="predicted"/>
<dbReference type="Gene3D" id="3.40.720.10">
    <property type="entry name" value="Alkaline Phosphatase, subunit A"/>
    <property type="match status" value="1"/>
</dbReference>
<dbReference type="InterPro" id="IPR017850">
    <property type="entry name" value="Alkaline_phosphatase_core_sf"/>
</dbReference>
<feature type="transmembrane region" description="Helical" evidence="7">
    <location>
        <begin position="372"/>
        <end position="389"/>
    </location>
</feature>
<name>A0A2X3VGJ3_9STRE</name>
<feature type="transmembrane region" description="Helical" evidence="7">
    <location>
        <begin position="226"/>
        <end position="245"/>
    </location>
</feature>
<keyword evidence="3" id="KW-1003">Cell membrane</keyword>